<dbReference type="Proteomes" id="UP000241587">
    <property type="component" value="Unassembled WGS sequence"/>
</dbReference>
<dbReference type="AlphaFoldDB" id="A0A2T4GF83"/>
<name>A0A2T4GF83_FUSCU</name>
<protein>
    <submittedName>
        <fullName evidence="1">Uncharacterized protein</fullName>
    </submittedName>
</protein>
<keyword evidence="2" id="KW-1185">Reference proteome</keyword>
<comment type="caution">
    <text evidence="1">The sequence shown here is derived from an EMBL/GenBank/DDBJ whole genome shotgun (WGS) entry which is preliminary data.</text>
</comment>
<gene>
    <name evidence="1" type="ORF">FCULG_00012105</name>
</gene>
<evidence type="ECO:0000313" key="1">
    <source>
        <dbReference type="EMBL" id="PTD02244.1"/>
    </source>
</evidence>
<proteinExistence type="predicted"/>
<organism evidence="1 2">
    <name type="scientific">Fusarium culmorum</name>
    <dbReference type="NCBI Taxonomy" id="5516"/>
    <lineage>
        <taxon>Eukaryota</taxon>
        <taxon>Fungi</taxon>
        <taxon>Dikarya</taxon>
        <taxon>Ascomycota</taxon>
        <taxon>Pezizomycotina</taxon>
        <taxon>Sordariomycetes</taxon>
        <taxon>Hypocreomycetidae</taxon>
        <taxon>Hypocreales</taxon>
        <taxon>Nectriaceae</taxon>
        <taxon>Fusarium</taxon>
    </lineage>
</organism>
<dbReference type="EMBL" id="PVEM01000023">
    <property type="protein sequence ID" value="PTD02244.1"/>
    <property type="molecule type" value="Genomic_DNA"/>
</dbReference>
<evidence type="ECO:0000313" key="2">
    <source>
        <dbReference type="Proteomes" id="UP000241587"/>
    </source>
</evidence>
<sequence>MSVGKYDPSTDPPPPLSHLQSEALHIAPFSFDRALEHHNLDDYSDASVGFNAGSEETENAEKIDEGKEEVITASSHTELESSSPSELILIYPCRFQIFNSLRDERRKRLREQYAPVNQADNHDASSKNCKQQPIMPTSTNENRDIHYSPHYQRHSNHIADCHK</sequence>
<reference evidence="1 2" key="1">
    <citation type="submission" date="2018-02" db="EMBL/GenBank/DDBJ databases">
        <title>Fusarium culmorum secondary metabolites in fungal-bacterial-plant interactions.</title>
        <authorList>
            <person name="Schmidt R."/>
        </authorList>
    </citation>
    <scope>NUCLEOTIDE SEQUENCE [LARGE SCALE GENOMIC DNA]</scope>
    <source>
        <strain evidence="1 2">PV</strain>
    </source>
</reference>
<dbReference type="OrthoDB" id="5979581at2759"/>
<accession>A0A2T4GF83</accession>